<dbReference type="PANTHER" id="PTHR43392">
    <property type="entry name" value="AAA-TYPE ATPASE FAMILY PROTEIN / ANKYRIN REPEAT FAMILY PROTEIN"/>
    <property type="match status" value="1"/>
</dbReference>
<evidence type="ECO:0000313" key="7">
    <source>
        <dbReference type="Proteomes" id="UP000680865"/>
    </source>
</evidence>
<keyword evidence="3" id="KW-0067">ATP-binding</keyword>
<comment type="similarity">
    <text evidence="1">Belongs to the CbxX/CfxQ family.</text>
</comment>
<comment type="caution">
    <text evidence="6">The sequence shown here is derived from an EMBL/GenBank/DDBJ whole genome shotgun (WGS) entry which is preliminary data.</text>
</comment>
<evidence type="ECO:0000256" key="2">
    <source>
        <dbReference type="ARBA" id="ARBA00022741"/>
    </source>
</evidence>
<dbReference type="PRINTS" id="PR00819">
    <property type="entry name" value="CBXCFQXSUPER"/>
</dbReference>
<evidence type="ECO:0000259" key="5">
    <source>
        <dbReference type="SMART" id="SM00382"/>
    </source>
</evidence>
<dbReference type="InterPro" id="IPR011050">
    <property type="entry name" value="Pectin_lyase_fold/virulence"/>
</dbReference>
<gene>
    <name evidence="6" type="ORF">Aco04nite_57890</name>
</gene>
<keyword evidence="7" id="KW-1185">Reference proteome</keyword>
<dbReference type="SUPFAM" id="SSF52540">
    <property type="entry name" value="P-loop containing nucleoside triphosphate hydrolases"/>
    <property type="match status" value="2"/>
</dbReference>
<dbReference type="InterPro" id="IPR039448">
    <property type="entry name" value="Beta_helix"/>
</dbReference>
<dbReference type="Gene3D" id="3.40.50.300">
    <property type="entry name" value="P-loop containing nucleotide triphosphate hydrolases"/>
    <property type="match status" value="2"/>
</dbReference>
<feature type="domain" description="AAA+ ATPase" evidence="5">
    <location>
        <begin position="891"/>
        <end position="1012"/>
    </location>
</feature>
<evidence type="ECO:0000256" key="4">
    <source>
        <dbReference type="SAM" id="MobiDB-lite"/>
    </source>
</evidence>
<dbReference type="Pfam" id="PF13229">
    <property type="entry name" value="Beta_helix"/>
    <property type="match status" value="2"/>
</dbReference>
<dbReference type="SUPFAM" id="SSF51126">
    <property type="entry name" value="Pectin lyase-like"/>
    <property type="match status" value="2"/>
</dbReference>
<dbReference type="InterPro" id="IPR050773">
    <property type="entry name" value="CbxX/CfxQ_RuBisCO_ESX"/>
</dbReference>
<dbReference type="SMART" id="SM00382">
    <property type="entry name" value="AAA"/>
    <property type="match status" value="2"/>
</dbReference>
<feature type="domain" description="AAA+ ATPase" evidence="5">
    <location>
        <begin position="601"/>
        <end position="742"/>
    </location>
</feature>
<dbReference type="Pfam" id="PF00004">
    <property type="entry name" value="AAA"/>
    <property type="match status" value="1"/>
</dbReference>
<dbReference type="InterPro" id="IPR012334">
    <property type="entry name" value="Pectin_lyas_fold"/>
</dbReference>
<accession>A0A919W315</accession>
<dbReference type="Proteomes" id="UP000680865">
    <property type="component" value="Unassembled WGS sequence"/>
</dbReference>
<dbReference type="InterPro" id="IPR000641">
    <property type="entry name" value="CbxX/CfxQ"/>
</dbReference>
<dbReference type="Pfam" id="PF17866">
    <property type="entry name" value="AAA_lid_6"/>
    <property type="match status" value="1"/>
</dbReference>
<dbReference type="AlphaFoldDB" id="A0A919W315"/>
<dbReference type="EMBL" id="BOQP01000033">
    <property type="protein sequence ID" value="GIM77938.1"/>
    <property type="molecule type" value="Genomic_DNA"/>
</dbReference>
<dbReference type="InterPro" id="IPR041627">
    <property type="entry name" value="AAA_lid_6"/>
</dbReference>
<dbReference type="InterPro" id="IPR027417">
    <property type="entry name" value="P-loop_NTPase"/>
</dbReference>
<organism evidence="6 7">
    <name type="scientific">Winogradskya consettensis</name>
    <dbReference type="NCBI Taxonomy" id="113560"/>
    <lineage>
        <taxon>Bacteria</taxon>
        <taxon>Bacillati</taxon>
        <taxon>Actinomycetota</taxon>
        <taxon>Actinomycetes</taxon>
        <taxon>Micromonosporales</taxon>
        <taxon>Micromonosporaceae</taxon>
        <taxon>Winogradskya</taxon>
    </lineage>
</organism>
<dbReference type="Gene3D" id="1.10.8.60">
    <property type="match status" value="1"/>
</dbReference>
<dbReference type="Gene3D" id="2.160.20.10">
    <property type="entry name" value="Single-stranded right-handed beta-helix, Pectin lyase-like"/>
    <property type="match status" value="2"/>
</dbReference>
<dbReference type="SMART" id="SM00710">
    <property type="entry name" value="PbH1"/>
    <property type="match status" value="10"/>
</dbReference>
<sequence>MSRQVLVVGGGQPGAYPSISAAIARAEAGATISVHPGRYAEKLIVGNRITISAVEGGGPVEVIVEEGSVLVVHGEGAQLRGITLGSGDTKLAAVDVYSGEVALDNCKISGAAWVTLLARLQGSLALRGCEVRSSAGAGIVVMSPGTSAIEDTQVTDVATSGIVVGENGALTLRRCVIRGTGANSVCVNGDARLTIEQCEIVKAGKPAVVIEQRGWARIQRLTVRDSGNVDLFLRGEIDAVISDSTFTGATLQAAHIADGAAPRFERCTFTGAGHTAAHVTGKSKPTFVECTFADAPTGINVDGESTPRFEGLTVRGTEEHVAVIGGAGRAVMQRLQATIGTGAGLLVKDGATLDGSDLTVEAGEAVALELRAAARGTIREARFNGTQAVTVTVGGGSALVLQSAQVRGAGVRVGDGELQVRDSEITEAPGDGLSIGSGGVVTATQTRVRRARRNGVAVSRGGRGTFTDCEVLVSGANGFDVDSAEPVTLSHCTVQESGGEDVRKADDAQLTVESLVVRTTPEPVSPAPAPQSSSYADDYADDGRPEQAEAAPPVEDELTGPLRELNSLIGLKGVKHEVTALINLIKMSQVRLQMGLPMPPMSRHLVFAGPPGTGKTTVARLYGTVLKELGILSKGHMVEAARADLVGQYIGSTAIKTTELINKAMGGVLFIDEAYTLSAGSGGSGPDFGQEAIDALMKMMEDHRDELVVIVAGYSELMEKFLESNPGLASRFTRTVEFPNYSVDELVTITTNLCHKHYYDLTDDGVAALTTYFERIPKNSTFGNGRVARKLFEAMINNQASRLATTPPSKDSELNRLTGEDLAPELDLLEDLPAEKNTQPDAASNPAGAINATRSWRRVCNLVGAAPVRDAVGTALLQLCELRNRRRAYGKHANVIVTGPSGSGRSEFARHYAAGLSELNLVPVGQLIRVSTAQELAPQWPGQAGSLVEAALRDAEGGVLMVDYTDDGSGTGPDIVEQLVARTRPAPGDPVVVLIGEERALRELRVAVPSVAEVFGQDWAMPGYTTPELAEIVVRHLVRRGHEVPDDVRAALVDLAAGLPERTVRAAHLFSWGLTRTAASRTLALADLNGLAGRATSGAAPSRQPGGLAAVL</sequence>
<dbReference type="GO" id="GO:0016887">
    <property type="term" value="F:ATP hydrolysis activity"/>
    <property type="evidence" value="ECO:0007669"/>
    <property type="project" value="InterPro"/>
</dbReference>
<dbReference type="InterPro" id="IPR003959">
    <property type="entry name" value="ATPase_AAA_core"/>
</dbReference>
<dbReference type="FunFam" id="3.40.50.300:FF:000216">
    <property type="entry name" value="Type VII secretion ATPase EccA"/>
    <property type="match status" value="1"/>
</dbReference>
<dbReference type="PANTHER" id="PTHR43392:SF2">
    <property type="entry name" value="AAA-TYPE ATPASE FAMILY PROTEIN _ ANKYRIN REPEAT FAMILY PROTEIN"/>
    <property type="match status" value="1"/>
</dbReference>
<name>A0A919W315_9ACTN</name>
<dbReference type="RefSeq" id="WP_213000394.1">
    <property type="nucleotide sequence ID" value="NZ_BAAATW010000006.1"/>
</dbReference>
<keyword evidence="2" id="KW-0547">Nucleotide-binding</keyword>
<proteinExistence type="inferred from homology"/>
<feature type="region of interest" description="Disordered" evidence="4">
    <location>
        <begin position="518"/>
        <end position="559"/>
    </location>
</feature>
<dbReference type="GO" id="GO:0005524">
    <property type="term" value="F:ATP binding"/>
    <property type="evidence" value="ECO:0007669"/>
    <property type="project" value="UniProtKB-KW"/>
</dbReference>
<protein>
    <recommendedName>
        <fullName evidence="5">AAA+ ATPase domain-containing protein</fullName>
    </recommendedName>
</protein>
<dbReference type="InterPro" id="IPR003593">
    <property type="entry name" value="AAA+_ATPase"/>
</dbReference>
<evidence type="ECO:0000256" key="3">
    <source>
        <dbReference type="ARBA" id="ARBA00022840"/>
    </source>
</evidence>
<evidence type="ECO:0000256" key="1">
    <source>
        <dbReference type="ARBA" id="ARBA00010378"/>
    </source>
</evidence>
<dbReference type="CDD" id="cd00009">
    <property type="entry name" value="AAA"/>
    <property type="match status" value="1"/>
</dbReference>
<reference evidence="6" key="1">
    <citation type="submission" date="2021-03" db="EMBL/GenBank/DDBJ databases">
        <title>Whole genome shotgun sequence of Actinoplanes consettensis NBRC 14913.</title>
        <authorList>
            <person name="Komaki H."/>
            <person name="Tamura T."/>
        </authorList>
    </citation>
    <scope>NUCLEOTIDE SEQUENCE</scope>
    <source>
        <strain evidence="6">NBRC 14913</strain>
    </source>
</reference>
<evidence type="ECO:0000313" key="6">
    <source>
        <dbReference type="EMBL" id="GIM77938.1"/>
    </source>
</evidence>
<dbReference type="InterPro" id="IPR006626">
    <property type="entry name" value="PbH1"/>
</dbReference>